<dbReference type="PROSITE" id="PS50195">
    <property type="entry name" value="PX"/>
    <property type="match status" value="1"/>
</dbReference>
<proteinExistence type="predicted"/>
<dbReference type="Gene3D" id="3.30.1520.10">
    <property type="entry name" value="Phox-like domain"/>
    <property type="match status" value="1"/>
</dbReference>
<gene>
    <name evidence="2" type="ORF">FJAP1339_LOCUS11277</name>
</gene>
<accession>A0A7S2Y112</accession>
<sequence>MQTTADVRGYEKSDKGHVIYAIEVGFASHKWLVFRRFKEVCDLHHTITKEEGWQPPKDLEPPPKRFWGSLGLSAFRRFDPEFLAERAEQLGAYLARLVGALSLGESQALRTFLEVENHVDWDFSTANGFAGGSAEIREMAEQDRLALLVDETARALIDVSRSGVEAVEAADALLQRQRLLLATDGFRAQSAELHKFFQPTLPTPSTQTSGADAVVDTLNRAARVNAAVQQALLERVGMAVADRLRDSTATKLDEGHELVSHMQS</sequence>
<feature type="domain" description="PX" evidence="1">
    <location>
        <begin position="1"/>
        <end position="120"/>
    </location>
</feature>
<name>A0A7S2Y112_9STRA</name>
<dbReference type="SMART" id="SM00312">
    <property type="entry name" value="PX"/>
    <property type="match status" value="1"/>
</dbReference>
<evidence type="ECO:0000313" key="2">
    <source>
        <dbReference type="EMBL" id="CAD9873477.1"/>
    </source>
</evidence>
<dbReference type="AlphaFoldDB" id="A0A7S2Y112"/>
<dbReference type="SUPFAM" id="SSF64268">
    <property type="entry name" value="PX domain"/>
    <property type="match status" value="1"/>
</dbReference>
<protein>
    <recommendedName>
        <fullName evidence="1">PX domain-containing protein</fullName>
    </recommendedName>
</protein>
<dbReference type="InterPro" id="IPR001683">
    <property type="entry name" value="PX_dom"/>
</dbReference>
<dbReference type="GO" id="GO:0035091">
    <property type="term" value="F:phosphatidylinositol binding"/>
    <property type="evidence" value="ECO:0007669"/>
    <property type="project" value="InterPro"/>
</dbReference>
<reference evidence="2" key="1">
    <citation type="submission" date="2021-01" db="EMBL/GenBank/DDBJ databases">
        <authorList>
            <person name="Corre E."/>
            <person name="Pelletier E."/>
            <person name="Niang G."/>
            <person name="Scheremetjew M."/>
            <person name="Finn R."/>
            <person name="Kale V."/>
            <person name="Holt S."/>
            <person name="Cochrane G."/>
            <person name="Meng A."/>
            <person name="Brown T."/>
            <person name="Cohen L."/>
        </authorList>
    </citation>
    <scope>NUCLEOTIDE SEQUENCE</scope>
    <source>
        <strain evidence="2">CCMP1661</strain>
    </source>
</reference>
<dbReference type="Pfam" id="PF00787">
    <property type="entry name" value="PX"/>
    <property type="match status" value="1"/>
</dbReference>
<dbReference type="InterPro" id="IPR036871">
    <property type="entry name" value="PX_dom_sf"/>
</dbReference>
<dbReference type="EMBL" id="HBHR01022045">
    <property type="protein sequence ID" value="CAD9873477.1"/>
    <property type="molecule type" value="Transcribed_RNA"/>
</dbReference>
<evidence type="ECO:0000259" key="1">
    <source>
        <dbReference type="PROSITE" id="PS50195"/>
    </source>
</evidence>
<organism evidence="2">
    <name type="scientific">Fibrocapsa japonica</name>
    <dbReference type="NCBI Taxonomy" id="94617"/>
    <lineage>
        <taxon>Eukaryota</taxon>
        <taxon>Sar</taxon>
        <taxon>Stramenopiles</taxon>
        <taxon>Ochrophyta</taxon>
        <taxon>Raphidophyceae</taxon>
        <taxon>Chattonellales</taxon>
        <taxon>Chattonellaceae</taxon>
        <taxon>Fibrocapsa</taxon>
    </lineage>
</organism>